<comment type="caution">
    <text evidence="3">The sequence shown here is derived from an EMBL/GenBank/DDBJ whole genome shotgun (WGS) entry which is preliminary data.</text>
</comment>
<dbReference type="Gene3D" id="1.20.5.4130">
    <property type="match status" value="2"/>
</dbReference>
<evidence type="ECO:0000313" key="4">
    <source>
        <dbReference type="Proteomes" id="UP000298416"/>
    </source>
</evidence>
<dbReference type="EMBL" id="PNBA02000957">
    <property type="protein sequence ID" value="KAG6382696.1"/>
    <property type="molecule type" value="Genomic_DNA"/>
</dbReference>
<dbReference type="InterPro" id="IPR032675">
    <property type="entry name" value="LRR_dom_sf"/>
</dbReference>
<evidence type="ECO:0000259" key="2">
    <source>
        <dbReference type="Pfam" id="PF23598"/>
    </source>
</evidence>
<protein>
    <recommendedName>
        <fullName evidence="2">Disease resistance R13L4/SHOC-2-like LRR domain-containing protein</fullName>
    </recommendedName>
</protein>
<dbReference type="InterPro" id="IPR055414">
    <property type="entry name" value="LRR_R13L4/SHOC2-like"/>
</dbReference>
<feature type="domain" description="Disease resistance R13L4/SHOC-2-like LRR" evidence="2">
    <location>
        <begin position="340"/>
        <end position="454"/>
    </location>
</feature>
<evidence type="ECO:0000313" key="3">
    <source>
        <dbReference type="EMBL" id="KAG6382696.1"/>
    </source>
</evidence>
<dbReference type="Pfam" id="PF23598">
    <property type="entry name" value="LRR_14"/>
    <property type="match status" value="2"/>
</dbReference>
<dbReference type="PANTHER" id="PTHR15140">
    <property type="entry name" value="TUBULIN-SPECIFIC CHAPERONE E"/>
    <property type="match status" value="1"/>
</dbReference>
<dbReference type="PANTHER" id="PTHR15140:SF37">
    <property type="entry name" value="UBIQUITIN-LIKE DOMAIN-CONTAINING PROTEIN"/>
    <property type="match status" value="1"/>
</dbReference>
<reference evidence="3" key="1">
    <citation type="submission" date="2018-01" db="EMBL/GenBank/DDBJ databases">
        <authorList>
            <person name="Mao J.F."/>
        </authorList>
    </citation>
    <scope>NUCLEOTIDE SEQUENCE</scope>
    <source>
        <strain evidence="3">Huo1</strain>
        <tissue evidence="3">Leaf</tissue>
    </source>
</reference>
<sequence>MAYNLQYLITILQQILHPDQTHWTFDHNKPQLESLLEKAESLMQILEKSSHIQITNLESQIRDTVYKAEDIIESQMVHQMLSNPENLQQATQQLESMKLVEELEEKSASSSRSKSDLVGVDAFLLELKDRLTNMEKKDSMRRVSVQSSYQMEDVNASPQLTSLARSFICTEQTHWTFDHNKPQLESLLQKAESLMQILEKSSHTQIASFESQIRDTVFKTEDLIESQMVHQMLSHLESESLTFSTPDLHQVTQELDSAVVLMAEKRTSSSDLQQATQQLEPMKLVEELEENSAYSSRSKNDLVGVDAILLELKDSMHRVSVHSSSEIEDVCASPQLMSFARSFICTGKKIASPVFSMLRLVRVLDVMGIEYKEFPKEILQLINLRYLAFSCTSGLPIGISRLWNLQTLICRQGMMLSLPFEIWEMSELRRLRLRWKANETNYPNLQVLYVIDCKELEEIPCDIGDIPTLQTILVYKCGSSVVASAQDIHKLCSFVTGRPSARLKETSLQQDGEISADTNVSEEQQPVVAPVRREGDTVYKAEDIIESQMVHQMLSNPESESLTFSTPDLHQVTQELDSVLVFMAEKRVTSSDLQQLESMKLVEVEEKSVSSSRYKTGLVGVDTDLLQLKDRLTNTERKDSMRRVSVHSFSEIEEVCASPQLMSLARSFICTGKKIASPVFSMLRLVRVLDVMGIEYKEFPEEILQLINLRYLAFSCTSGLPIGISRLWNLQTLICKQVMMLSLPSEIWEMSELRHLRSETISKIGNGYKIRFVHTKLQTIFLVWITPSLIRSGFFEIIPNIIWLGIYYIHSPDIEVDLSHLHKLENLRCQSELDKVGSCFLIKLRFPYSIRKLTIVDCVLFRRFLTTLCALPNLEVLYICRCVFERDAQAEEEEWEVTEGDEFRSLQHLNLQLLNIVRWRAKETNFPKLRELHVVKCNELEEIPCDIGDIPTLQEIYIHECGTSVMASALQIQKVQQEEYDNYDLKVLIEY</sequence>
<organism evidence="3">
    <name type="scientific">Salvia splendens</name>
    <name type="common">Scarlet sage</name>
    <dbReference type="NCBI Taxonomy" id="180675"/>
    <lineage>
        <taxon>Eukaryota</taxon>
        <taxon>Viridiplantae</taxon>
        <taxon>Streptophyta</taxon>
        <taxon>Embryophyta</taxon>
        <taxon>Tracheophyta</taxon>
        <taxon>Spermatophyta</taxon>
        <taxon>Magnoliopsida</taxon>
        <taxon>eudicotyledons</taxon>
        <taxon>Gunneridae</taxon>
        <taxon>Pentapetalae</taxon>
        <taxon>asterids</taxon>
        <taxon>lamiids</taxon>
        <taxon>Lamiales</taxon>
        <taxon>Lamiaceae</taxon>
        <taxon>Nepetoideae</taxon>
        <taxon>Mentheae</taxon>
        <taxon>Salviinae</taxon>
        <taxon>Salvia</taxon>
        <taxon>Salvia subgen. Calosphace</taxon>
        <taxon>core Calosphace</taxon>
    </lineage>
</organism>
<gene>
    <name evidence="3" type="ORF">SASPL_157596</name>
</gene>
<dbReference type="AlphaFoldDB" id="A0A8X8VUR3"/>
<dbReference type="Gene3D" id="3.80.10.10">
    <property type="entry name" value="Ribonuclease Inhibitor"/>
    <property type="match status" value="2"/>
</dbReference>
<dbReference type="Proteomes" id="UP000298416">
    <property type="component" value="Unassembled WGS sequence"/>
</dbReference>
<accession>A0A8X8VUR3</accession>
<feature type="domain" description="Disease resistance R13L4/SHOC-2-like LRR" evidence="2">
    <location>
        <begin position="665"/>
        <end position="764"/>
    </location>
</feature>
<reference evidence="3" key="2">
    <citation type="submission" date="2020-08" db="EMBL/GenBank/DDBJ databases">
        <title>Plant Genome Project.</title>
        <authorList>
            <person name="Zhang R.-G."/>
        </authorList>
    </citation>
    <scope>NUCLEOTIDE SEQUENCE</scope>
    <source>
        <strain evidence="3">Huo1</strain>
        <tissue evidence="3">Leaf</tissue>
    </source>
</reference>
<proteinExistence type="predicted"/>
<dbReference type="SUPFAM" id="SSF52058">
    <property type="entry name" value="L domain-like"/>
    <property type="match status" value="2"/>
</dbReference>
<keyword evidence="1" id="KW-0677">Repeat</keyword>
<name>A0A8X8VUR3_SALSN</name>
<keyword evidence="4" id="KW-1185">Reference proteome</keyword>
<evidence type="ECO:0000256" key="1">
    <source>
        <dbReference type="ARBA" id="ARBA00022737"/>
    </source>
</evidence>